<organism evidence="2 3">
    <name type="scientific">Lentzea alba</name>
    <dbReference type="NCBI Taxonomy" id="2714351"/>
    <lineage>
        <taxon>Bacteria</taxon>
        <taxon>Bacillati</taxon>
        <taxon>Actinomycetota</taxon>
        <taxon>Actinomycetes</taxon>
        <taxon>Pseudonocardiales</taxon>
        <taxon>Pseudonocardiaceae</taxon>
        <taxon>Lentzea</taxon>
    </lineage>
</organism>
<dbReference type="EMBL" id="JAAMPJ010000009">
    <property type="protein sequence ID" value="NGY63121.1"/>
    <property type="molecule type" value="Genomic_DNA"/>
</dbReference>
<proteinExistence type="predicted"/>
<name>A0A7C9W085_9PSEU</name>
<dbReference type="RefSeq" id="WP_166051231.1">
    <property type="nucleotide sequence ID" value="NZ_JAAMPJ010000009.1"/>
</dbReference>
<gene>
    <name evidence="2" type="ORF">G7043_29800</name>
</gene>
<feature type="region of interest" description="Disordered" evidence="1">
    <location>
        <begin position="31"/>
        <end position="57"/>
    </location>
</feature>
<evidence type="ECO:0000256" key="1">
    <source>
        <dbReference type="SAM" id="MobiDB-lite"/>
    </source>
</evidence>
<dbReference type="Proteomes" id="UP000481360">
    <property type="component" value="Unassembled WGS sequence"/>
</dbReference>
<accession>A0A7C9W085</accession>
<keyword evidence="3" id="KW-1185">Reference proteome</keyword>
<evidence type="ECO:0000313" key="3">
    <source>
        <dbReference type="Proteomes" id="UP000481360"/>
    </source>
</evidence>
<comment type="caution">
    <text evidence="2">The sequence shown here is derived from an EMBL/GenBank/DDBJ whole genome shotgun (WGS) entry which is preliminary data.</text>
</comment>
<protein>
    <submittedName>
        <fullName evidence="2">Uncharacterized protein</fullName>
    </submittedName>
</protein>
<sequence>MNALELSPIGAALTVATALKRRSVCATLRAWPPPAQMPKTPIRSRPTNGRRFADDRTSDARTCGLAMVQEAVPGMRVRSNVGLSIDQQAKNNP</sequence>
<reference evidence="2 3" key="1">
    <citation type="submission" date="2020-03" db="EMBL/GenBank/DDBJ databases">
        <title>Isolation and identification of active actinomycetes.</title>
        <authorList>
            <person name="Sun X."/>
        </authorList>
    </citation>
    <scope>NUCLEOTIDE SEQUENCE [LARGE SCALE GENOMIC DNA]</scope>
    <source>
        <strain evidence="2 3">NEAU-D13</strain>
    </source>
</reference>
<evidence type="ECO:0000313" key="2">
    <source>
        <dbReference type="EMBL" id="NGY63121.1"/>
    </source>
</evidence>
<dbReference type="AlphaFoldDB" id="A0A7C9W085"/>